<gene>
    <name evidence="2" type="ORF">KE626_27300</name>
</gene>
<dbReference type="RefSeq" id="WP_211976201.1">
    <property type="nucleotide sequence ID" value="NZ_CBFHAM010000010.1"/>
</dbReference>
<dbReference type="EMBL" id="JAGTXB010000019">
    <property type="protein sequence ID" value="MBS0031064.1"/>
    <property type="molecule type" value="Genomic_DNA"/>
</dbReference>
<accession>A0ABS5J794</accession>
<dbReference type="PANTHER" id="PTHR36919">
    <property type="entry name" value="BLR1215 PROTEIN"/>
    <property type="match status" value="1"/>
</dbReference>
<feature type="domain" description="DUF2147" evidence="1">
    <location>
        <begin position="47"/>
        <end position="160"/>
    </location>
</feature>
<name>A0ABS5J794_9BACT</name>
<dbReference type="InterPro" id="IPR019223">
    <property type="entry name" value="DUF2147"/>
</dbReference>
<organism evidence="2 3">
    <name type="scientific">Chitinophaga hostae</name>
    <dbReference type="NCBI Taxonomy" id="2831022"/>
    <lineage>
        <taxon>Bacteria</taxon>
        <taxon>Pseudomonadati</taxon>
        <taxon>Bacteroidota</taxon>
        <taxon>Chitinophagia</taxon>
        <taxon>Chitinophagales</taxon>
        <taxon>Chitinophagaceae</taxon>
        <taxon>Chitinophaga</taxon>
    </lineage>
</organism>
<dbReference type="Proteomes" id="UP000676386">
    <property type="component" value="Unassembled WGS sequence"/>
</dbReference>
<dbReference type="PANTHER" id="PTHR36919:SF2">
    <property type="entry name" value="BLL6627 PROTEIN"/>
    <property type="match status" value="1"/>
</dbReference>
<evidence type="ECO:0000313" key="2">
    <source>
        <dbReference type="EMBL" id="MBS0031064.1"/>
    </source>
</evidence>
<evidence type="ECO:0000259" key="1">
    <source>
        <dbReference type="Pfam" id="PF09917"/>
    </source>
</evidence>
<evidence type="ECO:0000313" key="3">
    <source>
        <dbReference type="Proteomes" id="UP000676386"/>
    </source>
</evidence>
<dbReference type="Pfam" id="PF09917">
    <property type="entry name" value="DUF2147"/>
    <property type="match status" value="1"/>
</dbReference>
<reference evidence="2 3" key="1">
    <citation type="submission" date="2021-04" db="EMBL/GenBank/DDBJ databases">
        <title>Chitinophaga sp. nov., isolated from the rhizosphere soil.</title>
        <authorList>
            <person name="He S."/>
        </authorList>
    </citation>
    <scope>NUCLEOTIDE SEQUENCE [LARGE SCALE GENOMIC DNA]</scope>
    <source>
        <strain evidence="2 3">2R12</strain>
    </source>
</reference>
<proteinExistence type="predicted"/>
<sequence>MFICINLQYTKISGLKKATQTGGLFFVCLFIFLLTTHAQSNEHGILGTWQNEDRSGKIEIYQSGDQYFGKLLWGKYMLDERGVPRKDTLNPNIALRSRAWPNIVMLTGFRYQNGQWEDGKIYDPTSGKSYTAVMKLKNGRLALRGYIGIELLGKTIYWDRVK</sequence>
<keyword evidence="3" id="KW-1185">Reference proteome</keyword>
<protein>
    <submittedName>
        <fullName evidence="2">DUF2147 domain-containing protein</fullName>
    </submittedName>
</protein>
<comment type="caution">
    <text evidence="2">The sequence shown here is derived from an EMBL/GenBank/DDBJ whole genome shotgun (WGS) entry which is preliminary data.</text>
</comment>
<dbReference type="Gene3D" id="2.40.128.520">
    <property type="match status" value="1"/>
</dbReference>